<dbReference type="AlphaFoldDB" id="A0A0C3QG27"/>
<name>A0A0C3QG27_9AGAM</name>
<dbReference type="OrthoDB" id="3250704at2759"/>
<gene>
    <name evidence="3" type="ORF">M407DRAFT_242168</name>
</gene>
<evidence type="ECO:0000259" key="2">
    <source>
        <dbReference type="Pfam" id="PF03732"/>
    </source>
</evidence>
<evidence type="ECO:0000313" key="3">
    <source>
        <dbReference type="EMBL" id="KIO30515.1"/>
    </source>
</evidence>
<reference evidence="3 4" key="1">
    <citation type="submission" date="2014-04" db="EMBL/GenBank/DDBJ databases">
        <authorList>
            <consortium name="DOE Joint Genome Institute"/>
            <person name="Kuo A."/>
            <person name="Girlanda M."/>
            <person name="Perotto S."/>
            <person name="Kohler A."/>
            <person name="Nagy L.G."/>
            <person name="Floudas D."/>
            <person name="Copeland A."/>
            <person name="Barry K.W."/>
            <person name="Cichocki N."/>
            <person name="Veneault-Fourrey C."/>
            <person name="LaButti K."/>
            <person name="Lindquist E.A."/>
            <person name="Lipzen A."/>
            <person name="Lundell T."/>
            <person name="Morin E."/>
            <person name="Murat C."/>
            <person name="Sun H."/>
            <person name="Tunlid A."/>
            <person name="Henrissat B."/>
            <person name="Grigoriev I.V."/>
            <person name="Hibbett D.S."/>
            <person name="Martin F."/>
            <person name="Nordberg H.P."/>
            <person name="Cantor M.N."/>
            <person name="Hua S.X."/>
        </authorList>
    </citation>
    <scope>NUCLEOTIDE SEQUENCE [LARGE SCALE GENOMIC DNA]</scope>
    <source>
        <strain evidence="3 4">MUT 4182</strain>
    </source>
</reference>
<feature type="compositionally biased region" description="Low complexity" evidence="1">
    <location>
        <begin position="80"/>
        <end position="95"/>
    </location>
</feature>
<keyword evidence="4" id="KW-1185">Reference proteome</keyword>
<dbReference type="Proteomes" id="UP000054248">
    <property type="component" value="Unassembled WGS sequence"/>
</dbReference>
<accession>A0A0C3QG27</accession>
<evidence type="ECO:0000256" key="1">
    <source>
        <dbReference type="SAM" id="MobiDB-lite"/>
    </source>
</evidence>
<dbReference type="Pfam" id="PF03732">
    <property type="entry name" value="Retrotrans_gag"/>
    <property type="match status" value="1"/>
</dbReference>
<sequence>MDDAIIFRGEGPCDDFLRAVRKAAFDKGKHKDGDWMAGYASTCFAGEALRWYEGLDDDVQDDWKQLRTAMLERFPPVSEKPPQSASEPSPASIPG</sequence>
<evidence type="ECO:0000313" key="4">
    <source>
        <dbReference type="Proteomes" id="UP000054248"/>
    </source>
</evidence>
<protein>
    <recommendedName>
        <fullName evidence="2">Retrotransposon gag domain-containing protein</fullName>
    </recommendedName>
</protein>
<proteinExistence type="predicted"/>
<dbReference type="EMBL" id="KN822971">
    <property type="protein sequence ID" value="KIO30515.1"/>
    <property type="molecule type" value="Genomic_DNA"/>
</dbReference>
<feature type="region of interest" description="Disordered" evidence="1">
    <location>
        <begin position="73"/>
        <end position="95"/>
    </location>
</feature>
<dbReference type="HOGENOM" id="CLU_160882_1_0_1"/>
<reference evidence="4" key="2">
    <citation type="submission" date="2015-01" db="EMBL/GenBank/DDBJ databases">
        <title>Evolutionary Origins and Diversification of the Mycorrhizal Mutualists.</title>
        <authorList>
            <consortium name="DOE Joint Genome Institute"/>
            <consortium name="Mycorrhizal Genomics Consortium"/>
            <person name="Kohler A."/>
            <person name="Kuo A."/>
            <person name="Nagy L.G."/>
            <person name="Floudas D."/>
            <person name="Copeland A."/>
            <person name="Barry K.W."/>
            <person name="Cichocki N."/>
            <person name="Veneault-Fourrey C."/>
            <person name="LaButti K."/>
            <person name="Lindquist E.A."/>
            <person name="Lipzen A."/>
            <person name="Lundell T."/>
            <person name="Morin E."/>
            <person name="Murat C."/>
            <person name="Riley R."/>
            <person name="Ohm R."/>
            <person name="Sun H."/>
            <person name="Tunlid A."/>
            <person name="Henrissat B."/>
            <person name="Grigoriev I.V."/>
            <person name="Hibbett D.S."/>
            <person name="Martin F."/>
        </authorList>
    </citation>
    <scope>NUCLEOTIDE SEQUENCE [LARGE SCALE GENOMIC DNA]</scope>
    <source>
        <strain evidence="4">MUT 4182</strain>
    </source>
</reference>
<dbReference type="InterPro" id="IPR005162">
    <property type="entry name" value="Retrotrans_gag_dom"/>
</dbReference>
<feature type="domain" description="Retrotransposon gag" evidence="2">
    <location>
        <begin position="39"/>
        <end position="79"/>
    </location>
</feature>
<organism evidence="3 4">
    <name type="scientific">Tulasnella calospora MUT 4182</name>
    <dbReference type="NCBI Taxonomy" id="1051891"/>
    <lineage>
        <taxon>Eukaryota</taxon>
        <taxon>Fungi</taxon>
        <taxon>Dikarya</taxon>
        <taxon>Basidiomycota</taxon>
        <taxon>Agaricomycotina</taxon>
        <taxon>Agaricomycetes</taxon>
        <taxon>Cantharellales</taxon>
        <taxon>Tulasnellaceae</taxon>
        <taxon>Tulasnella</taxon>
    </lineage>
</organism>